<organism evidence="8 9">
    <name type="scientific">Pleionea litopenaei</name>
    <dbReference type="NCBI Taxonomy" id="3070815"/>
    <lineage>
        <taxon>Bacteria</taxon>
        <taxon>Pseudomonadati</taxon>
        <taxon>Pseudomonadota</taxon>
        <taxon>Gammaproteobacteria</taxon>
        <taxon>Oceanospirillales</taxon>
        <taxon>Pleioneaceae</taxon>
        <taxon>Pleionea</taxon>
    </lineage>
</organism>
<comment type="cofactor">
    <cofactor evidence="6">
        <name>Zn(2+)</name>
        <dbReference type="ChEBI" id="CHEBI:29105"/>
    </cofactor>
    <text evidence="6">Binds 1 zinc ion per subunit.</text>
</comment>
<dbReference type="Proteomes" id="UP001239782">
    <property type="component" value="Chromosome"/>
</dbReference>
<feature type="domain" description="Peptidase M48" evidence="7">
    <location>
        <begin position="57"/>
        <end position="241"/>
    </location>
</feature>
<keyword evidence="2" id="KW-0479">Metal-binding</keyword>
<evidence type="ECO:0000256" key="1">
    <source>
        <dbReference type="ARBA" id="ARBA00022670"/>
    </source>
</evidence>
<evidence type="ECO:0000259" key="7">
    <source>
        <dbReference type="Pfam" id="PF01435"/>
    </source>
</evidence>
<keyword evidence="1 6" id="KW-0645">Protease</keyword>
<reference evidence="8 9" key="1">
    <citation type="submission" date="2023-08" db="EMBL/GenBank/DDBJ databases">
        <title>Pleionea litopenaei sp. nov., isolated from stomach of juvenile Litopenaeus vannamei.</title>
        <authorList>
            <person name="Rho A.M."/>
            <person name="Hwang C.Y."/>
        </authorList>
    </citation>
    <scope>NUCLEOTIDE SEQUENCE [LARGE SCALE GENOMIC DNA]</scope>
    <source>
        <strain evidence="8 9">HL-JVS1</strain>
    </source>
</reference>
<keyword evidence="4 6" id="KW-0862">Zinc</keyword>
<dbReference type="GO" id="GO:0016020">
    <property type="term" value="C:membrane"/>
    <property type="evidence" value="ECO:0007669"/>
    <property type="project" value="TreeGrafter"/>
</dbReference>
<evidence type="ECO:0000256" key="6">
    <source>
        <dbReference type="RuleBase" id="RU003983"/>
    </source>
</evidence>
<protein>
    <submittedName>
        <fullName evidence="8">M48 family metallopeptidase</fullName>
    </submittedName>
</protein>
<dbReference type="RefSeq" id="WP_309202767.1">
    <property type="nucleotide sequence ID" value="NZ_CP133548.1"/>
</dbReference>
<keyword evidence="5 6" id="KW-0482">Metalloprotease</keyword>
<dbReference type="InterPro" id="IPR001915">
    <property type="entry name" value="Peptidase_M48"/>
</dbReference>
<dbReference type="InterPro" id="IPR051156">
    <property type="entry name" value="Mito/Outer_Membr_Metalloprot"/>
</dbReference>
<dbReference type="PANTHER" id="PTHR22726:SF24">
    <property type="entry name" value="M48 FAMILY METALLOPEPTIDASE"/>
    <property type="match status" value="1"/>
</dbReference>
<name>A0AA51RU32_9GAMM</name>
<dbReference type="GO" id="GO:0004222">
    <property type="term" value="F:metalloendopeptidase activity"/>
    <property type="evidence" value="ECO:0007669"/>
    <property type="project" value="InterPro"/>
</dbReference>
<dbReference type="PANTHER" id="PTHR22726">
    <property type="entry name" value="METALLOENDOPEPTIDASE OMA1"/>
    <property type="match status" value="1"/>
</dbReference>
<keyword evidence="9" id="KW-1185">Reference proteome</keyword>
<evidence type="ECO:0000256" key="5">
    <source>
        <dbReference type="ARBA" id="ARBA00023049"/>
    </source>
</evidence>
<evidence type="ECO:0000256" key="2">
    <source>
        <dbReference type="ARBA" id="ARBA00022723"/>
    </source>
</evidence>
<dbReference type="CDD" id="cd07331">
    <property type="entry name" value="M48C_Oma1_like"/>
    <property type="match status" value="1"/>
</dbReference>
<dbReference type="EMBL" id="CP133548">
    <property type="protein sequence ID" value="WMS87627.1"/>
    <property type="molecule type" value="Genomic_DNA"/>
</dbReference>
<dbReference type="GO" id="GO:0046872">
    <property type="term" value="F:metal ion binding"/>
    <property type="evidence" value="ECO:0007669"/>
    <property type="project" value="UniProtKB-KW"/>
</dbReference>
<sequence>MYRIVVTLILSIMLLSCAISPTGRKQVLLYSDGEMSKMGIAAYDSMKKEQPLLKDAKTTAYVQCITNRLIPHLPKNLQGNNWEVNVFKDDTPNAFALPGAKIGVNSGMLTLADNQAMLAAVIGHEIGHVWAQHGNERMSQNTLAQAGMTVASVVAGESTAESQLALGALGLATKGVVLSYSRKHESEADGIGLEMMAKAGFDPQQAVELWRKMAEKSGGSQVPEFFSTHPSEEHRIKDLQKKMKSVMPLYEQAKKNGSLASCTK</sequence>
<evidence type="ECO:0000256" key="4">
    <source>
        <dbReference type="ARBA" id="ARBA00022833"/>
    </source>
</evidence>
<gene>
    <name evidence="8" type="ORF">Q9312_01575</name>
</gene>
<proteinExistence type="inferred from homology"/>
<comment type="similarity">
    <text evidence="6">Belongs to the peptidase M48 family.</text>
</comment>
<dbReference type="Pfam" id="PF01435">
    <property type="entry name" value="Peptidase_M48"/>
    <property type="match status" value="1"/>
</dbReference>
<keyword evidence="3 6" id="KW-0378">Hydrolase</keyword>
<dbReference type="Gene3D" id="3.30.2010.10">
    <property type="entry name" value="Metalloproteases ('zincins'), catalytic domain"/>
    <property type="match status" value="1"/>
</dbReference>
<accession>A0AA51RU32</accession>
<dbReference type="KEGG" id="plei:Q9312_01575"/>
<dbReference type="GO" id="GO:0051603">
    <property type="term" value="P:proteolysis involved in protein catabolic process"/>
    <property type="evidence" value="ECO:0007669"/>
    <property type="project" value="TreeGrafter"/>
</dbReference>
<evidence type="ECO:0000256" key="3">
    <source>
        <dbReference type="ARBA" id="ARBA00022801"/>
    </source>
</evidence>
<evidence type="ECO:0000313" key="9">
    <source>
        <dbReference type="Proteomes" id="UP001239782"/>
    </source>
</evidence>
<dbReference type="AlphaFoldDB" id="A0AA51RU32"/>
<dbReference type="PROSITE" id="PS51257">
    <property type="entry name" value="PROKAR_LIPOPROTEIN"/>
    <property type="match status" value="1"/>
</dbReference>
<evidence type="ECO:0000313" key="8">
    <source>
        <dbReference type="EMBL" id="WMS87627.1"/>
    </source>
</evidence>